<evidence type="ECO:0000313" key="5">
    <source>
        <dbReference type="Proteomes" id="UP000270094"/>
    </source>
</evidence>
<sequence length="88" mass="10053">MCCDMQIVNECSDARYNDCSPHARCIDKTVGYTCRCVPGFADVSPEGLKRPGRQCIPCKSFTRRELSYSESKIYQDNGERFYLLAQNI</sequence>
<dbReference type="AlphaFoldDB" id="A0A3P7IJE0"/>
<dbReference type="InterPro" id="IPR000742">
    <property type="entry name" value="EGF"/>
</dbReference>
<evidence type="ECO:0000256" key="1">
    <source>
        <dbReference type="ARBA" id="ARBA00023157"/>
    </source>
</evidence>
<dbReference type="OrthoDB" id="6516201at2759"/>
<evidence type="ECO:0000256" key="2">
    <source>
        <dbReference type="PROSITE-ProRule" id="PRU00076"/>
    </source>
</evidence>
<dbReference type="SMART" id="SM00179">
    <property type="entry name" value="EGF_CA"/>
    <property type="match status" value="1"/>
</dbReference>
<keyword evidence="2" id="KW-0245">EGF-like domain</keyword>
<organism evidence="4 5">
    <name type="scientific">Strongylus vulgaris</name>
    <name type="common">Blood worm</name>
    <dbReference type="NCBI Taxonomy" id="40348"/>
    <lineage>
        <taxon>Eukaryota</taxon>
        <taxon>Metazoa</taxon>
        <taxon>Ecdysozoa</taxon>
        <taxon>Nematoda</taxon>
        <taxon>Chromadorea</taxon>
        <taxon>Rhabditida</taxon>
        <taxon>Rhabditina</taxon>
        <taxon>Rhabditomorpha</taxon>
        <taxon>Strongyloidea</taxon>
        <taxon>Strongylidae</taxon>
        <taxon>Strongylus</taxon>
    </lineage>
</organism>
<dbReference type="SUPFAM" id="SSF57196">
    <property type="entry name" value="EGF/Laminin"/>
    <property type="match status" value="1"/>
</dbReference>
<keyword evidence="1" id="KW-1015">Disulfide bond</keyword>
<protein>
    <recommendedName>
        <fullName evidence="3">EGF-like domain-containing protein</fullName>
    </recommendedName>
</protein>
<proteinExistence type="predicted"/>
<dbReference type="SMART" id="SM00181">
    <property type="entry name" value="EGF"/>
    <property type="match status" value="1"/>
</dbReference>
<dbReference type="InterPro" id="IPR000152">
    <property type="entry name" value="EGF-type_Asp/Asn_hydroxyl_site"/>
</dbReference>
<feature type="domain" description="EGF-like" evidence="3">
    <location>
        <begin position="7"/>
        <end position="46"/>
    </location>
</feature>
<comment type="caution">
    <text evidence="2">Lacks conserved residue(s) required for the propagation of feature annotation.</text>
</comment>
<dbReference type="Pfam" id="PF00008">
    <property type="entry name" value="EGF"/>
    <property type="match status" value="1"/>
</dbReference>
<gene>
    <name evidence="4" type="ORF">SVUK_LOCUS1967</name>
</gene>
<dbReference type="CDD" id="cd00054">
    <property type="entry name" value="EGF_CA"/>
    <property type="match status" value="1"/>
</dbReference>
<dbReference type="InterPro" id="IPR001881">
    <property type="entry name" value="EGF-like_Ca-bd_dom"/>
</dbReference>
<keyword evidence="5" id="KW-1185">Reference proteome</keyword>
<evidence type="ECO:0000259" key="3">
    <source>
        <dbReference type="PROSITE" id="PS50026"/>
    </source>
</evidence>
<accession>A0A3P7IJE0</accession>
<reference evidence="4 5" key="1">
    <citation type="submission" date="2018-11" db="EMBL/GenBank/DDBJ databases">
        <authorList>
            <consortium name="Pathogen Informatics"/>
        </authorList>
    </citation>
    <scope>NUCLEOTIDE SEQUENCE [LARGE SCALE GENOMIC DNA]</scope>
</reference>
<dbReference type="Proteomes" id="UP000270094">
    <property type="component" value="Unassembled WGS sequence"/>
</dbReference>
<dbReference type="EMBL" id="UYYB01004194">
    <property type="protein sequence ID" value="VDM66969.1"/>
    <property type="molecule type" value="Genomic_DNA"/>
</dbReference>
<dbReference type="Gene3D" id="2.10.25.10">
    <property type="entry name" value="Laminin"/>
    <property type="match status" value="1"/>
</dbReference>
<name>A0A3P7IJE0_STRVU</name>
<dbReference type="PROSITE" id="PS00010">
    <property type="entry name" value="ASX_HYDROXYL"/>
    <property type="match status" value="1"/>
</dbReference>
<evidence type="ECO:0000313" key="4">
    <source>
        <dbReference type="EMBL" id="VDM66969.1"/>
    </source>
</evidence>
<dbReference type="PROSITE" id="PS50026">
    <property type="entry name" value="EGF_3"/>
    <property type="match status" value="1"/>
</dbReference>
<dbReference type="GO" id="GO:0005509">
    <property type="term" value="F:calcium ion binding"/>
    <property type="evidence" value="ECO:0007669"/>
    <property type="project" value="InterPro"/>
</dbReference>